<dbReference type="EMBL" id="JBBPBF010000033">
    <property type="protein sequence ID" value="KAK7607776.1"/>
    <property type="molecule type" value="Genomic_DNA"/>
</dbReference>
<gene>
    <name evidence="3" type="ORF">JOL62DRAFT_252282</name>
</gene>
<organism evidence="3 4">
    <name type="scientific">Phyllosticta paracitricarpa</name>
    <dbReference type="NCBI Taxonomy" id="2016321"/>
    <lineage>
        <taxon>Eukaryota</taxon>
        <taxon>Fungi</taxon>
        <taxon>Dikarya</taxon>
        <taxon>Ascomycota</taxon>
        <taxon>Pezizomycotina</taxon>
        <taxon>Dothideomycetes</taxon>
        <taxon>Dothideomycetes incertae sedis</taxon>
        <taxon>Botryosphaeriales</taxon>
        <taxon>Phyllostictaceae</taxon>
        <taxon>Phyllosticta</taxon>
    </lineage>
</organism>
<feature type="signal peptide" evidence="2">
    <location>
        <begin position="1"/>
        <end position="20"/>
    </location>
</feature>
<keyword evidence="2" id="KW-0732">Signal</keyword>
<feature type="compositionally biased region" description="Basic residues" evidence="1">
    <location>
        <begin position="47"/>
        <end position="67"/>
    </location>
</feature>
<evidence type="ECO:0000256" key="2">
    <source>
        <dbReference type="SAM" id="SignalP"/>
    </source>
</evidence>
<protein>
    <recommendedName>
        <fullName evidence="5">Secreted protein</fullName>
    </recommendedName>
</protein>
<name>A0ABR1MXS9_9PEZI</name>
<proteinExistence type="predicted"/>
<comment type="caution">
    <text evidence="3">The sequence shown here is derived from an EMBL/GenBank/DDBJ whole genome shotgun (WGS) entry which is preliminary data.</text>
</comment>
<evidence type="ECO:0000313" key="4">
    <source>
        <dbReference type="Proteomes" id="UP001367316"/>
    </source>
</evidence>
<feature type="region of interest" description="Disordered" evidence="1">
    <location>
        <begin position="25"/>
        <end position="75"/>
    </location>
</feature>
<evidence type="ECO:0000256" key="1">
    <source>
        <dbReference type="SAM" id="MobiDB-lite"/>
    </source>
</evidence>
<sequence>MLSDGFWLVLVRMVLSSCGCSENEDESFSAPPRSQPPPGCPDPNVVRAKRAAFHHPTRLRTPPKHRNSTPPRASDLRSLLSPFAAGCAHSRPRCPSAHNVRNKRPAYRLHQQPGTALGRRKEDKEQETCEYRLSPAASQGLATHPHAQDCPAALLCCRNHLCAHRWTADMGKCTGASAHG</sequence>
<evidence type="ECO:0000313" key="3">
    <source>
        <dbReference type="EMBL" id="KAK7607776.1"/>
    </source>
</evidence>
<accession>A0ABR1MXS9</accession>
<feature type="chain" id="PRO_5047246566" description="Secreted protein" evidence="2">
    <location>
        <begin position="21"/>
        <end position="180"/>
    </location>
</feature>
<keyword evidence="4" id="KW-1185">Reference proteome</keyword>
<evidence type="ECO:0008006" key="5">
    <source>
        <dbReference type="Google" id="ProtNLM"/>
    </source>
</evidence>
<reference evidence="3 4" key="1">
    <citation type="submission" date="2024-04" db="EMBL/GenBank/DDBJ databases">
        <title>Phyllosticta paracitricarpa is synonymous to the EU quarantine fungus P. citricarpa based on phylogenomic analyses.</title>
        <authorList>
            <consortium name="Lawrence Berkeley National Laboratory"/>
            <person name="Van ingen-buijs V.A."/>
            <person name="Van westerhoven A.C."/>
            <person name="Haridas S."/>
            <person name="Skiadas P."/>
            <person name="Martin F."/>
            <person name="Groenewald J.Z."/>
            <person name="Crous P.W."/>
            <person name="Seidl M.F."/>
        </authorList>
    </citation>
    <scope>NUCLEOTIDE SEQUENCE [LARGE SCALE GENOMIC DNA]</scope>
    <source>
        <strain evidence="3 4">CBS 141358</strain>
    </source>
</reference>
<dbReference type="Proteomes" id="UP001367316">
    <property type="component" value="Unassembled WGS sequence"/>
</dbReference>